<dbReference type="Gene3D" id="3.40.50.1820">
    <property type="entry name" value="alpha/beta hydrolase"/>
    <property type="match status" value="1"/>
</dbReference>
<gene>
    <name evidence="2" type="ORF">GCM10023086_42360</name>
</gene>
<dbReference type="RefSeq" id="WP_345663146.1">
    <property type="nucleotide sequence ID" value="NZ_BAABET010000006.1"/>
</dbReference>
<comment type="caution">
    <text evidence="2">The sequence shown here is derived from an EMBL/GenBank/DDBJ whole genome shotgun (WGS) entry which is preliminary data.</text>
</comment>
<keyword evidence="1" id="KW-0732">Signal</keyword>
<dbReference type="PANTHER" id="PTHR34853:SF1">
    <property type="entry name" value="LIPASE 5"/>
    <property type="match status" value="1"/>
</dbReference>
<keyword evidence="3" id="KW-1185">Reference proteome</keyword>
<evidence type="ECO:0000313" key="3">
    <source>
        <dbReference type="Proteomes" id="UP001501115"/>
    </source>
</evidence>
<dbReference type="PANTHER" id="PTHR34853">
    <property type="match status" value="1"/>
</dbReference>
<dbReference type="EMBL" id="BAABET010000006">
    <property type="protein sequence ID" value="GAA4318755.1"/>
    <property type="molecule type" value="Genomic_DNA"/>
</dbReference>
<evidence type="ECO:0000313" key="2">
    <source>
        <dbReference type="EMBL" id="GAA4318755.1"/>
    </source>
</evidence>
<dbReference type="Gene3D" id="1.10.260.130">
    <property type="match status" value="1"/>
</dbReference>
<organism evidence="2 3">
    <name type="scientific">Streptomyces venetus</name>
    <dbReference type="NCBI Taxonomy" id="1701086"/>
    <lineage>
        <taxon>Bacteria</taxon>
        <taxon>Bacillati</taxon>
        <taxon>Actinomycetota</taxon>
        <taxon>Actinomycetes</taxon>
        <taxon>Kitasatosporales</taxon>
        <taxon>Streptomycetaceae</taxon>
        <taxon>Streptomyces</taxon>
    </lineage>
</organism>
<dbReference type="InterPro" id="IPR029058">
    <property type="entry name" value="AB_hydrolase_fold"/>
</dbReference>
<reference evidence="3" key="1">
    <citation type="journal article" date="2019" name="Int. J. Syst. Evol. Microbiol.">
        <title>The Global Catalogue of Microorganisms (GCM) 10K type strain sequencing project: providing services to taxonomists for standard genome sequencing and annotation.</title>
        <authorList>
            <consortium name="The Broad Institute Genomics Platform"/>
            <consortium name="The Broad Institute Genome Sequencing Center for Infectious Disease"/>
            <person name="Wu L."/>
            <person name="Ma J."/>
        </authorList>
    </citation>
    <scope>NUCLEOTIDE SEQUENCE [LARGE SCALE GENOMIC DNA]</scope>
    <source>
        <strain evidence="3">JCM 31290</strain>
    </source>
</reference>
<protein>
    <submittedName>
        <fullName evidence="2">Lipase family protein</fullName>
    </submittedName>
</protein>
<name>A0ABP8G7E5_9ACTN</name>
<accession>A0ABP8G7E5</accession>
<dbReference type="PIRSF" id="PIRSF029171">
    <property type="entry name" value="Esterase_LipA"/>
    <property type="match status" value="1"/>
</dbReference>
<sequence>MSHRSAEPAVRRVALLGVGALFATALAVPVATADARPADGCAAVDAEIYRPPASVTAAPGTLLACRPVDALPMVGDDVPFTAWKVQYASTDGRGRAVAVAGTVVVPRAAWTGSGERPLVAFAPGTLGIGPQCAFSKQLAGEYQDAYEGGNIAALLRAGYAVAATDGAGYLDGQVHPYVSGADAGHALLDIARAAPKVPGSGLSPRARVGLWGYSEGGAGSLWAAQLARSYAPGLNVAGVASGGVPGDLKVVAKSLDGGAFAGFLLDAVIGMATTNPEMPFEELLDDEGRTAVRDAKKLCLVGTLARFAGGRTENYTEDRLTLDQIFALRGPDGRTWGQVVDGNKLGAGVGPAGSGARYEIPFPVLQYRGLLDEVIPAETEEATRQAYCAARIPTQWNVYPGDHLLGDFQAVDDVVKWLGDRFAGKPMPGNC</sequence>
<dbReference type="Proteomes" id="UP001501115">
    <property type="component" value="Unassembled WGS sequence"/>
</dbReference>
<proteinExistence type="predicted"/>
<evidence type="ECO:0000256" key="1">
    <source>
        <dbReference type="SAM" id="SignalP"/>
    </source>
</evidence>
<dbReference type="Pfam" id="PF03583">
    <property type="entry name" value="LIP"/>
    <property type="match status" value="1"/>
</dbReference>
<dbReference type="SUPFAM" id="SSF53474">
    <property type="entry name" value="alpha/beta-Hydrolases"/>
    <property type="match status" value="1"/>
</dbReference>
<dbReference type="InterPro" id="IPR005152">
    <property type="entry name" value="Lipase_secreted"/>
</dbReference>
<feature type="chain" id="PRO_5045472478" evidence="1">
    <location>
        <begin position="28"/>
        <end position="431"/>
    </location>
</feature>
<feature type="signal peptide" evidence="1">
    <location>
        <begin position="1"/>
        <end position="27"/>
    </location>
</feature>